<dbReference type="AlphaFoldDB" id="D4B8M4"/>
<gene>
    <name evidence="1" type="ORF">CIT292_06807</name>
</gene>
<reference evidence="1 2" key="1">
    <citation type="submission" date="2010-02" db="EMBL/GenBank/DDBJ databases">
        <authorList>
            <person name="Weinstock G."/>
            <person name="Sodergren E."/>
            <person name="Clifton S."/>
            <person name="Fulton L."/>
            <person name="Fulton B."/>
            <person name="Courtney L."/>
            <person name="Fronick C."/>
            <person name="Harrison M."/>
            <person name="Strong C."/>
            <person name="Farmer C."/>
            <person name="Delahaunty K."/>
            <person name="Markovic C."/>
            <person name="Hall O."/>
            <person name="Minx P."/>
            <person name="Tomlinson C."/>
            <person name="Mitreva M."/>
            <person name="Nelson J."/>
            <person name="Hou S."/>
            <person name="Wollam A."/>
            <person name="Pepin K.H."/>
            <person name="Johnson M."/>
            <person name="Bhonagiri V."/>
            <person name="Zhang X."/>
            <person name="Suruliraj S."/>
            <person name="Warren W."/>
            <person name="Chinwalla A."/>
            <person name="Mardis E.R."/>
            <person name="Wilson R.K."/>
        </authorList>
    </citation>
    <scope>NUCLEOTIDE SEQUENCE [LARGE SCALE GENOMIC DNA]</scope>
    <source>
        <strain evidence="1 2">ATCC 29220</strain>
    </source>
</reference>
<evidence type="ECO:0000313" key="1">
    <source>
        <dbReference type="EMBL" id="EFE09536.1"/>
    </source>
</evidence>
<evidence type="ECO:0000313" key="2">
    <source>
        <dbReference type="Proteomes" id="UP000003880"/>
    </source>
</evidence>
<dbReference type="EMBL" id="ABWL02000005">
    <property type="protein sequence ID" value="EFE09536.1"/>
    <property type="molecule type" value="Genomic_DNA"/>
</dbReference>
<dbReference type="HOGENOM" id="CLU_3307000_0_0_6"/>
<organism evidence="1 2">
    <name type="scientific">Citrobacter youngae ATCC 29220</name>
    <dbReference type="NCBI Taxonomy" id="500640"/>
    <lineage>
        <taxon>Bacteria</taxon>
        <taxon>Pseudomonadati</taxon>
        <taxon>Pseudomonadota</taxon>
        <taxon>Gammaproteobacteria</taxon>
        <taxon>Enterobacterales</taxon>
        <taxon>Enterobacteriaceae</taxon>
        <taxon>Citrobacter</taxon>
        <taxon>Citrobacter freundii complex</taxon>
    </lineage>
</organism>
<dbReference type="Proteomes" id="UP000003880">
    <property type="component" value="Unassembled WGS sequence"/>
</dbReference>
<proteinExistence type="predicted"/>
<comment type="caution">
    <text evidence="1">The sequence shown here is derived from an EMBL/GenBank/DDBJ whole genome shotgun (WGS) entry which is preliminary data.</text>
</comment>
<protein>
    <submittedName>
        <fullName evidence="1">Uncharacterized protein</fullName>
    </submittedName>
</protein>
<name>D4B8M4_9ENTR</name>
<sequence length="39" mass="4265">MCKITLSAASGRRSVVQTDTLHLMAAECWQHPGLSAEHK</sequence>
<accession>D4B8M4</accession>